<dbReference type="Proteomes" id="UP000437736">
    <property type="component" value="Unassembled WGS sequence"/>
</dbReference>
<keyword evidence="10" id="KW-1185">Reference proteome</keyword>
<feature type="transmembrane region" description="Helical" evidence="7">
    <location>
        <begin position="41"/>
        <end position="65"/>
    </location>
</feature>
<feature type="domain" description="Major facilitator superfamily (MFS) profile" evidence="8">
    <location>
        <begin position="1"/>
        <end position="482"/>
    </location>
</feature>
<name>A0ABW9R1T6_9ACTN</name>
<dbReference type="CDD" id="cd17321">
    <property type="entry name" value="MFS_MMR_MDR_like"/>
    <property type="match status" value="1"/>
</dbReference>
<keyword evidence="2" id="KW-0813">Transport</keyword>
<accession>A0ABW9R1T6</accession>
<dbReference type="Gene3D" id="1.20.1250.20">
    <property type="entry name" value="MFS general substrate transporter like domains"/>
    <property type="match status" value="2"/>
</dbReference>
<evidence type="ECO:0000256" key="3">
    <source>
        <dbReference type="ARBA" id="ARBA00022475"/>
    </source>
</evidence>
<evidence type="ECO:0000256" key="4">
    <source>
        <dbReference type="ARBA" id="ARBA00022692"/>
    </source>
</evidence>
<dbReference type="PROSITE" id="PS50850">
    <property type="entry name" value="MFS"/>
    <property type="match status" value="1"/>
</dbReference>
<reference evidence="9 10" key="1">
    <citation type="submission" date="2019-11" db="EMBL/GenBank/DDBJ databases">
        <title>Acidiferrimicrobium australis gen. nov., sp. nov., an acidophilic and obligately heterotrophic, member of the Actinobacteria that catalyses dissimilatory oxido- reduction of iron isolated from metal-rich acidic water in Chile.</title>
        <authorList>
            <person name="Gonzalez D."/>
            <person name="Huber K."/>
            <person name="Hedrich S."/>
            <person name="Rojas-Villalobos C."/>
            <person name="Quatrini R."/>
            <person name="Dinamarca M.A."/>
            <person name="Schwarz A."/>
            <person name="Canales C."/>
            <person name="Nancucheo I."/>
        </authorList>
    </citation>
    <scope>NUCLEOTIDE SEQUENCE [LARGE SCALE GENOMIC DNA]</scope>
    <source>
        <strain evidence="9 10">USS-CCA1</strain>
    </source>
</reference>
<feature type="transmembrane region" description="Helical" evidence="7">
    <location>
        <begin position="15"/>
        <end position="35"/>
    </location>
</feature>
<gene>
    <name evidence="9" type="ORF">GHK86_18255</name>
</gene>
<proteinExistence type="predicted"/>
<feature type="transmembrane region" description="Helical" evidence="7">
    <location>
        <begin position="455"/>
        <end position="476"/>
    </location>
</feature>
<feature type="transmembrane region" description="Helical" evidence="7">
    <location>
        <begin position="174"/>
        <end position="193"/>
    </location>
</feature>
<evidence type="ECO:0000256" key="7">
    <source>
        <dbReference type="SAM" id="Phobius"/>
    </source>
</evidence>
<feature type="transmembrane region" description="Helical" evidence="7">
    <location>
        <begin position="360"/>
        <end position="378"/>
    </location>
</feature>
<dbReference type="EMBL" id="WJHE01001130">
    <property type="protein sequence ID" value="MST34658.1"/>
    <property type="molecule type" value="Genomic_DNA"/>
</dbReference>
<comment type="subcellular location">
    <subcellularLocation>
        <location evidence="1">Cell membrane</location>
        <topology evidence="1">Multi-pass membrane protein</topology>
    </subcellularLocation>
</comment>
<evidence type="ECO:0000256" key="6">
    <source>
        <dbReference type="ARBA" id="ARBA00023136"/>
    </source>
</evidence>
<feature type="transmembrane region" description="Helical" evidence="7">
    <location>
        <begin position="310"/>
        <end position="327"/>
    </location>
</feature>
<evidence type="ECO:0000313" key="10">
    <source>
        <dbReference type="Proteomes" id="UP000437736"/>
    </source>
</evidence>
<feature type="non-terminal residue" evidence="9">
    <location>
        <position position="1"/>
    </location>
</feature>
<dbReference type="InterPro" id="IPR036259">
    <property type="entry name" value="MFS_trans_sf"/>
</dbReference>
<protein>
    <submittedName>
        <fullName evidence="9">MFS transporter</fullName>
    </submittedName>
</protein>
<comment type="caution">
    <text evidence="9">The sequence shown here is derived from an EMBL/GenBank/DDBJ whole genome shotgun (WGS) entry which is preliminary data.</text>
</comment>
<feature type="transmembrane region" description="Helical" evidence="7">
    <location>
        <begin position="257"/>
        <end position="278"/>
    </location>
</feature>
<evidence type="ECO:0000256" key="5">
    <source>
        <dbReference type="ARBA" id="ARBA00022989"/>
    </source>
</evidence>
<evidence type="ECO:0000256" key="2">
    <source>
        <dbReference type="ARBA" id="ARBA00022448"/>
    </source>
</evidence>
<keyword evidence="3" id="KW-1003">Cell membrane</keyword>
<keyword evidence="6 7" id="KW-0472">Membrane</keyword>
<dbReference type="InterPro" id="IPR020846">
    <property type="entry name" value="MFS_dom"/>
</dbReference>
<dbReference type="Pfam" id="PF07690">
    <property type="entry name" value="MFS_1"/>
    <property type="match status" value="2"/>
</dbReference>
<keyword evidence="4 7" id="KW-0812">Transmembrane</keyword>
<feature type="transmembrane region" description="Helical" evidence="7">
    <location>
        <begin position="77"/>
        <end position="101"/>
    </location>
</feature>
<sequence length="486" mass="51157">VSLGRVGDMFGRVRMYNLGFAIYTLFSILLSVTWLSGPAGALWLIIMRIFQGVGGAFLFANSSAIITDAFPDNQRGLALGINGVAAIGGSFIGLIVGGVLAPIEWRLVFLVSVPFGLFGTVWAYVKLVDNGVRKPARIDWWGNLTFAVGLISLLTGIVYGIQPYGGSAMGWTNPGVLAAIVGGVLTLVVFLRIERSVADPMFRIPLFRIRAFSAGNIANLLGALGRGGLQFMLIIWLQGIWLPQHGYSFVETPLWAGIYMVPLTVGFLVAGPVSGVLTDRFGARPFATGGMIGVAVTFALLEVLPVDFGYPWFALLLLAMGLSMGLFSSPNRAGVMNSLPPDQRGAGAGMMTTFQNAAQVLSIGVFFTVITIGLAATLPTTLTSGLIAHGVPAPIAHKVGSEPPIGALFAAFLGLNPIKEVIPAAVLGHLPAAQRATLTGRAFFPHLITGPFGTGLHYAFDFAIACSLIAAVASWLRATAAARPWA</sequence>
<feature type="transmembrane region" description="Helical" evidence="7">
    <location>
        <begin position="140"/>
        <end position="162"/>
    </location>
</feature>
<evidence type="ECO:0000259" key="8">
    <source>
        <dbReference type="PROSITE" id="PS50850"/>
    </source>
</evidence>
<organism evidence="9 10">
    <name type="scientific">Acidiferrimicrobium australe</name>
    <dbReference type="NCBI Taxonomy" id="2664430"/>
    <lineage>
        <taxon>Bacteria</taxon>
        <taxon>Bacillati</taxon>
        <taxon>Actinomycetota</taxon>
        <taxon>Acidimicrobiia</taxon>
        <taxon>Acidimicrobiales</taxon>
        <taxon>Acidimicrobiaceae</taxon>
        <taxon>Acidiferrimicrobium</taxon>
    </lineage>
</organism>
<keyword evidence="5 7" id="KW-1133">Transmembrane helix</keyword>
<feature type="transmembrane region" description="Helical" evidence="7">
    <location>
        <begin position="107"/>
        <end position="128"/>
    </location>
</feature>
<dbReference type="PANTHER" id="PTHR42718:SF46">
    <property type="entry name" value="BLR6921 PROTEIN"/>
    <property type="match status" value="1"/>
</dbReference>
<feature type="transmembrane region" description="Helical" evidence="7">
    <location>
        <begin position="285"/>
        <end position="304"/>
    </location>
</feature>
<evidence type="ECO:0000256" key="1">
    <source>
        <dbReference type="ARBA" id="ARBA00004651"/>
    </source>
</evidence>
<dbReference type="PANTHER" id="PTHR42718">
    <property type="entry name" value="MAJOR FACILITATOR SUPERFAMILY MULTIDRUG TRANSPORTER MFSC"/>
    <property type="match status" value="1"/>
</dbReference>
<dbReference type="InterPro" id="IPR011701">
    <property type="entry name" value="MFS"/>
</dbReference>
<feature type="transmembrane region" description="Helical" evidence="7">
    <location>
        <begin position="214"/>
        <end position="237"/>
    </location>
</feature>
<dbReference type="SUPFAM" id="SSF103473">
    <property type="entry name" value="MFS general substrate transporter"/>
    <property type="match status" value="2"/>
</dbReference>
<evidence type="ECO:0000313" key="9">
    <source>
        <dbReference type="EMBL" id="MST34658.1"/>
    </source>
</evidence>